<evidence type="ECO:0008006" key="9">
    <source>
        <dbReference type="Google" id="ProtNLM"/>
    </source>
</evidence>
<feature type="region of interest" description="Disordered" evidence="3">
    <location>
        <begin position="304"/>
        <end position="368"/>
    </location>
</feature>
<dbReference type="EMBL" id="JAFEUZ010000036">
    <property type="protein sequence ID" value="KAG5464373.1"/>
    <property type="molecule type" value="Genomic_DNA"/>
</dbReference>
<feature type="compositionally biased region" description="Polar residues" evidence="3">
    <location>
        <begin position="315"/>
        <end position="324"/>
    </location>
</feature>
<dbReference type="Pfam" id="PF03632">
    <property type="entry name" value="Glyco_hydro_65m"/>
    <property type="match status" value="1"/>
</dbReference>
<dbReference type="Gene3D" id="1.50.10.10">
    <property type="match status" value="1"/>
</dbReference>
<dbReference type="InterPro" id="IPR011013">
    <property type="entry name" value="Gal_mutarotase_sf_dom"/>
</dbReference>
<feature type="compositionally biased region" description="Basic residues" evidence="3">
    <location>
        <begin position="79"/>
        <end position="88"/>
    </location>
</feature>
<dbReference type="GO" id="GO:0004555">
    <property type="term" value="F:alpha,alpha-trehalase activity"/>
    <property type="evidence" value="ECO:0007669"/>
    <property type="project" value="UniProtKB-EC"/>
</dbReference>
<accession>A0A836GI96</accession>
<dbReference type="InterPro" id="IPR005194">
    <property type="entry name" value="Glyco_hydro_65_C"/>
</dbReference>
<dbReference type="AlphaFoldDB" id="A0A836GI96"/>
<protein>
    <recommendedName>
        <fullName evidence="9">Glycosyl hydrolase</fullName>
    </recommendedName>
</protein>
<comment type="similarity">
    <text evidence="2">Belongs to the glycosyl hydrolase 65 family.</text>
</comment>
<dbReference type="Gene3D" id="2.70.98.40">
    <property type="entry name" value="Glycoside hydrolase, family 65, N-terminal domain"/>
    <property type="match status" value="1"/>
</dbReference>
<name>A0A836GI96_9TRYP</name>
<comment type="caution">
    <text evidence="7">The sequence shown here is derived from an EMBL/GenBank/DDBJ whole genome shotgun (WGS) entry which is preliminary data.</text>
</comment>
<evidence type="ECO:0000259" key="6">
    <source>
        <dbReference type="Pfam" id="PF03636"/>
    </source>
</evidence>
<dbReference type="OrthoDB" id="200349at2759"/>
<evidence type="ECO:0000313" key="8">
    <source>
        <dbReference type="Proteomes" id="UP000673552"/>
    </source>
</evidence>
<dbReference type="PANTHER" id="PTHR11051">
    <property type="entry name" value="GLYCOSYL HYDROLASE-RELATED"/>
    <property type="match status" value="1"/>
</dbReference>
<evidence type="ECO:0000256" key="3">
    <source>
        <dbReference type="SAM" id="MobiDB-lite"/>
    </source>
</evidence>
<dbReference type="InterPro" id="IPR023214">
    <property type="entry name" value="HAD_sf"/>
</dbReference>
<dbReference type="PANTHER" id="PTHR11051:SF8">
    <property type="entry name" value="PROTEIN-GLUCOSYLGALACTOSYLHYDROXYLYSINE GLUCOSIDASE"/>
    <property type="match status" value="1"/>
</dbReference>
<dbReference type="SUPFAM" id="SSF56784">
    <property type="entry name" value="HAD-like"/>
    <property type="match status" value="1"/>
</dbReference>
<dbReference type="Proteomes" id="UP000673552">
    <property type="component" value="Chromosome 36"/>
</dbReference>
<feature type="domain" description="Glycoside hydrolase family 65 N-terminal" evidence="6">
    <location>
        <begin position="43"/>
        <end position="288"/>
    </location>
</feature>
<organism evidence="7 8">
    <name type="scientific">Leishmania martiniquensis</name>
    <dbReference type="NCBI Taxonomy" id="1580590"/>
    <lineage>
        <taxon>Eukaryota</taxon>
        <taxon>Discoba</taxon>
        <taxon>Euglenozoa</taxon>
        <taxon>Kinetoplastea</taxon>
        <taxon>Metakinetoplastina</taxon>
        <taxon>Trypanosomatida</taxon>
        <taxon>Trypanosomatidae</taxon>
        <taxon>Leishmaniinae</taxon>
        <taxon>Leishmania</taxon>
    </lineage>
</organism>
<evidence type="ECO:0000256" key="1">
    <source>
        <dbReference type="ARBA" id="ARBA00001576"/>
    </source>
</evidence>
<dbReference type="InterPro" id="IPR008928">
    <property type="entry name" value="6-hairpin_glycosidase_sf"/>
</dbReference>
<dbReference type="Gene3D" id="2.60.420.10">
    <property type="entry name" value="Maltose phosphorylase, domain 3"/>
    <property type="match status" value="1"/>
</dbReference>
<dbReference type="KEGG" id="lmat:92510717"/>
<dbReference type="InterPro" id="IPR037018">
    <property type="entry name" value="GH65_N"/>
</dbReference>
<dbReference type="InterPro" id="IPR005195">
    <property type="entry name" value="Glyco_hydro_65_M"/>
</dbReference>
<dbReference type="SUPFAM" id="SSF74650">
    <property type="entry name" value="Galactose mutarotase-like"/>
    <property type="match status" value="1"/>
</dbReference>
<reference evidence="7 8" key="1">
    <citation type="submission" date="2021-03" db="EMBL/GenBank/DDBJ databases">
        <title>Leishmania (Mundinia) martiniquensis Genome sequencing and assembly.</title>
        <authorList>
            <person name="Almutairi H."/>
            <person name="Gatherer D."/>
        </authorList>
    </citation>
    <scope>NUCLEOTIDE SEQUENCE [LARGE SCALE GENOMIC DNA]</scope>
    <source>
        <strain evidence="7">LSCM1</strain>
    </source>
</reference>
<feature type="domain" description="Glycoside hydrolase family 65 C-terminal" evidence="5">
    <location>
        <begin position="818"/>
        <end position="869"/>
    </location>
</feature>
<dbReference type="Gene3D" id="1.10.150.240">
    <property type="entry name" value="Putative phosphatase, domain 2"/>
    <property type="match status" value="1"/>
</dbReference>
<comment type="catalytic activity">
    <reaction evidence="1">
        <text>alpha,alpha-trehalose + H2O = alpha-D-glucose + beta-D-glucose</text>
        <dbReference type="Rhea" id="RHEA:32675"/>
        <dbReference type="ChEBI" id="CHEBI:15377"/>
        <dbReference type="ChEBI" id="CHEBI:15903"/>
        <dbReference type="ChEBI" id="CHEBI:16551"/>
        <dbReference type="ChEBI" id="CHEBI:17925"/>
        <dbReference type="EC" id="3.2.1.28"/>
    </reaction>
</comment>
<dbReference type="InterPro" id="IPR036412">
    <property type="entry name" value="HAD-like_sf"/>
</dbReference>
<dbReference type="Pfam" id="PF03636">
    <property type="entry name" value="Glyco_hydro_65N"/>
    <property type="match status" value="1"/>
</dbReference>
<dbReference type="InterPro" id="IPR012341">
    <property type="entry name" value="6hp_glycosidase-like_sf"/>
</dbReference>
<evidence type="ECO:0000259" key="5">
    <source>
        <dbReference type="Pfam" id="PF03633"/>
    </source>
</evidence>
<evidence type="ECO:0000313" key="7">
    <source>
        <dbReference type="EMBL" id="KAG5464373.1"/>
    </source>
</evidence>
<dbReference type="GeneID" id="92510717"/>
<evidence type="ECO:0000256" key="2">
    <source>
        <dbReference type="ARBA" id="ARBA00006768"/>
    </source>
</evidence>
<dbReference type="Pfam" id="PF03633">
    <property type="entry name" value="Glyco_hydro_65C"/>
    <property type="match status" value="1"/>
</dbReference>
<feature type="compositionally biased region" description="Low complexity" evidence="3">
    <location>
        <begin position="332"/>
        <end position="360"/>
    </location>
</feature>
<dbReference type="GO" id="GO:0005975">
    <property type="term" value="P:carbohydrate metabolic process"/>
    <property type="evidence" value="ECO:0007669"/>
    <property type="project" value="InterPro"/>
</dbReference>
<sequence length="1154" mass="128590">MSSKAIEDGTGGASAGCRIGAAIKVDRWELREDTLPVGSQALVSETLFSLGNGLVGVRGHAEETEAGQNRHDRYNLRASRHRAHTHSHRSGDGLLSDGKDRASPLMDENECRHFHAHGGEDGDSSTVSRRGLRGVYFSGFYDQRPLMHPRSFSVGIATKEGYRLRTPDAFCVDAFLSGEHISASRGPTRSHTRRLDLRTGELYRRFVWSSNQQHREITIETRRFVSAARKNISVMHYKMSVRNARNTDVRLISRTYLSAAEYDVETMLTQSNIQDAMSVVLVRTRNSCRHLAIVSVERCTSRSYPAGMPNFPPTDLSSSAQGGTSADAAFITSPSGAGPSGDGSPSSPSVVSPTTLTPSSRETEWGTETSYTSCISDGVIIELVKVIGHFGDEDATTEELLDVATHQTREVAALGYEGLLAEHRYVMNVFWDTADVRVEPKADVQGAFRFNILQTYMSASGEPYYCFPTRGLAGDMLLGVQQWDVDALIVPFLSHACPKKARALLEFRIRTLNEAKDIAADMSLPRGALFPYRTVTGEKNPTPYCGAFLFVNAVVVYALKEYVTATSDTNILVEGGADLVFTTALVWLQWGTWEKGLFHLRSVSGPDTYNDVADNNFFTNLMAQMHLQWAVQLAVMLRQENPEMWRGIMHRVQMTESDIIAMDQAAAKMVLPFDGTHRIHPMDQSFMRKKRWNLTSLKDGAEGPLTSLYHPTVVYRHQVCRIPDVLLAIMLAPDRFSLDEAKADFTFYEAVTASDSALRLAIFSVVAAQLRLSNKAMSYFHDSLFVDIDNLIGNSGGGLHCTAAAGSWSSMAVGICGLRVAQGVLHFNPALSEEMDEFEFHARHRGCLVRVLVTQMLVTYTLVSAPEGVTDLMLVHAGANRITLRLHHPETVRLFREVRVFDFDCVVFELDSVVEDIEGVHYQAWTQTLEEHFHQHGFSDFAMTKELYLAYLRHTKPFYGLSEIFKKYHQHPPPAGEIDDTAESNTLYGLCRRKLELFRSYATTHGMPMREGVLQLISLLRQYGIAVGCVSGSKNARWVINETTKGSSIFDSFLEGKEGETLGLRWRPEMDYFEACARRMDAATNRAVVVMDGIDGFSKKALERFRMVVDVSPAPEETTLSIPRVLAKKLSDITMETLNEYTVRGGVVNHLREM</sequence>
<feature type="domain" description="Glycoside hydrolase family 65 central catalytic" evidence="4">
    <location>
        <begin position="450"/>
        <end position="808"/>
    </location>
</feature>
<keyword evidence="8" id="KW-1185">Reference proteome</keyword>
<feature type="region of interest" description="Disordered" evidence="3">
    <location>
        <begin position="79"/>
        <end position="102"/>
    </location>
</feature>
<proteinExistence type="inferred from homology"/>
<dbReference type="Gene3D" id="3.40.50.1000">
    <property type="entry name" value="HAD superfamily/HAD-like"/>
    <property type="match status" value="1"/>
</dbReference>
<evidence type="ECO:0000259" key="4">
    <source>
        <dbReference type="Pfam" id="PF03632"/>
    </source>
</evidence>
<dbReference type="RefSeq" id="XP_067174310.1">
    <property type="nucleotide sequence ID" value="XM_067318205.1"/>
</dbReference>
<dbReference type="InterPro" id="IPR023198">
    <property type="entry name" value="PGP-like_dom2"/>
</dbReference>
<dbReference type="InterPro" id="IPR005196">
    <property type="entry name" value="Glyco_hydro_65_N"/>
</dbReference>
<dbReference type="SUPFAM" id="SSF48208">
    <property type="entry name" value="Six-hairpin glycosidases"/>
    <property type="match status" value="1"/>
</dbReference>
<dbReference type="GO" id="GO:0030246">
    <property type="term" value="F:carbohydrate binding"/>
    <property type="evidence" value="ECO:0007669"/>
    <property type="project" value="InterPro"/>
</dbReference>
<gene>
    <name evidence="7" type="ORF">LSCM1_00556</name>
</gene>
<dbReference type="FunFam" id="1.50.10.10:FF:000079">
    <property type="entry name" value="Putative glycosyl hydrolase"/>
    <property type="match status" value="1"/>
</dbReference>